<reference evidence="3 4" key="1">
    <citation type="submission" date="2023-10" db="EMBL/GenBank/DDBJ databases">
        <title>Fecal carriage and genetic characteristics of carbapenem-resistant Enterobacterales among healthy adults from four provinces of China.</title>
        <authorList>
            <person name="Li Y."/>
            <person name="Zhang R."/>
        </authorList>
    </citation>
    <scope>NUCLEOTIDE SEQUENCE [LARGE SCALE GENOMIC DNA]</scope>
    <source>
        <strain evidence="3 4">HN-157</strain>
    </source>
</reference>
<proteinExistence type="predicted"/>
<dbReference type="AlphaFoldDB" id="A0ABD5H904"/>
<dbReference type="NCBIfam" id="NF040487">
    <property type="entry name" value="T3SS_CigR_fam"/>
    <property type="match status" value="1"/>
</dbReference>
<feature type="compositionally biased region" description="Gly residues" evidence="1">
    <location>
        <begin position="31"/>
        <end position="52"/>
    </location>
</feature>
<dbReference type="RefSeq" id="WP_139530090.1">
    <property type="nucleotide sequence ID" value="NZ_CABEJD010000044.1"/>
</dbReference>
<sequence>MSSKKILQAALAAALSLSMMATPVFANPGNGNGGGNGGGNSGNHGNSGGNSGNHGNSGKNNVDKGNQGHKEGNPGQRKNYGKPDHVSADISFSRARSLAVNYGLTGYQSLPPGIAKNLARGKPLPPGIAKKAVPASMLNELPYYPGYEWRVVGQDLVLIALSTAIVTSIINGVFD</sequence>
<evidence type="ECO:0000313" key="3">
    <source>
        <dbReference type="EMBL" id="MDW2714795.1"/>
    </source>
</evidence>
<name>A0ABD5H904_9ENTR</name>
<evidence type="ECO:0000256" key="2">
    <source>
        <dbReference type="SAM" id="SignalP"/>
    </source>
</evidence>
<comment type="caution">
    <text evidence="3">The sequence shown here is derived from an EMBL/GenBank/DDBJ whole genome shotgun (WGS) entry which is preliminary data.</text>
</comment>
<protein>
    <submittedName>
        <fullName evidence="3">Anti-virulence regulator CigR family protein</fullName>
    </submittedName>
</protein>
<dbReference type="Proteomes" id="UP001287436">
    <property type="component" value="Unassembled WGS sequence"/>
</dbReference>
<accession>A0ABD5H904</accession>
<gene>
    <name evidence="3" type="ORF">RYZ49_03010</name>
</gene>
<evidence type="ECO:0000256" key="1">
    <source>
        <dbReference type="SAM" id="MobiDB-lite"/>
    </source>
</evidence>
<organism evidence="3 4">
    <name type="scientific">Klebsiella pasteurii</name>
    <dbReference type="NCBI Taxonomy" id="2587529"/>
    <lineage>
        <taxon>Bacteria</taxon>
        <taxon>Pseudomonadati</taxon>
        <taxon>Pseudomonadota</taxon>
        <taxon>Gammaproteobacteria</taxon>
        <taxon>Enterobacterales</taxon>
        <taxon>Enterobacteriaceae</taxon>
        <taxon>Klebsiella/Raoultella group</taxon>
        <taxon>Klebsiella</taxon>
    </lineage>
</organism>
<feature type="signal peptide" evidence="2">
    <location>
        <begin position="1"/>
        <end position="26"/>
    </location>
</feature>
<evidence type="ECO:0000313" key="4">
    <source>
        <dbReference type="Proteomes" id="UP001287436"/>
    </source>
</evidence>
<feature type="region of interest" description="Disordered" evidence="1">
    <location>
        <begin position="31"/>
        <end position="86"/>
    </location>
</feature>
<feature type="chain" id="PRO_5044849255" evidence="2">
    <location>
        <begin position="27"/>
        <end position="175"/>
    </location>
</feature>
<keyword evidence="2" id="KW-0732">Signal</keyword>
<dbReference type="Gene3D" id="3.10.450.160">
    <property type="entry name" value="inner membrane protein cigr"/>
    <property type="match status" value="1"/>
</dbReference>
<dbReference type="EMBL" id="JAWPBP010000002">
    <property type="protein sequence ID" value="MDW2714795.1"/>
    <property type="molecule type" value="Genomic_DNA"/>
</dbReference>